<dbReference type="SUPFAM" id="SSF52833">
    <property type="entry name" value="Thioredoxin-like"/>
    <property type="match status" value="1"/>
</dbReference>
<dbReference type="InterPro" id="IPR004045">
    <property type="entry name" value="Glutathione_S-Trfase_N"/>
</dbReference>
<keyword evidence="6" id="KW-1185">Reference proteome</keyword>
<dbReference type="InterPro" id="IPR050213">
    <property type="entry name" value="GST_superfamily"/>
</dbReference>
<dbReference type="Gene3D" id="1.20.1050.130">
    <property type="match status" value="1"/>
</dbReference>
<keyword evidence="2" id="KW-0808">Transferase</keyword>
<dbReference type="GO" id="GO:0004364">
    <property type="term" value="F:glutathione transferase activity"/>
    <property type="evidence" value="ECO:0007669"/>
    <property type="project" value="UniProtKB-EC"/>
</dbReference>
<comment type="catalytic activity">
    <reaction evidence="4">
        <text>RX + glutathione = an S-substituted glutathione + a halide anion + H(+)</text>
        <dbReference type="Rhea" id="RHEA:16437"/>
        <dbReference type="ChEBI" id="CHEBI:15378"/>
        <dbReference type="ChEBI" id="CHEBI:16042"/>
        <dbReference type="ChEBI" id="CHEBI:17792"/>
        <dbReference type="ChEBI" id="CHEBI:57925"/>
        <dbReference type="ChEBI" id="CHEBI:90779"/>
        <dbReference type="EC" id="2.5.1.18"/>
    </reaction>
</comment>
<evidence type="ECO:0000313" key="6">
    <source>
        <dbReference type="Proteomes" id="UP000694925"/>
    </source>
</evidence>
<dbReference type="GeneID" id="108622010"/>
<dbReference type="AlphaFoldDB" id="A0AAJ7IS61"/>
<proteinExistence type="inferred from homology"/>
<gene>
    <name evidence="7" type="primary">LOC108622010</name>
</gene>
<dbReference type="PROSITE" id="PS50404">
    <property type="entry name" value="GST_NTER"/>
    <property type="match status" value="1"/>
</dbReference>
<evidence type="ECO:0000313" key="7">
    <source>
        <dbReference type="RefSeq" id="XP_017875129.1"/>
    </source>
</evidence>
<dbReference type="EC" id="2.5.1.18" evidence="1"/>
<dbReference type="PANTHER" id="PTHR11571:SF224">
    <property type="entry name" value="HEMATOPOIETIC PROSTAGLANDIN D SYNTHASE"/>
    <property type="match status" value="1"/>
</dbReference>
<accession>A0AAJ7IS61</accession>
<evidence type="ECO:0000256" key="3">
    <source>
        <dbReference type="ARBA" id="ARBA00038317"/>
    </source>
</evidence>
<dbReference type="SFLD" id="SFLDS00019">
    <property type="entry name" value="Glutathione_Transferase_(cytos"/>
    <property type="match status" value="1"/>
</dbReference>
<dbReference type="PANTHER" id="PTHR11571">
    <property type="entry name" value="GLUTATHIONE S-TRANSFERASE"/>
    <property type="match status" value="1"/>
</dbReference>
<dbReference type="GO" id="GO:0004602">
    <property type="term" value="F:glutathione peroxidase activity"/>
    <property type="evidence" value="ECO:0007669"/>
    <property type="project" value="UniProtKB-ARBA"/>
</dbReference>
<dbReference type="Proteomes" id="UP000694925">
    <property type="component" value="Unplaced"/>
</dbReference>
<dbReference type="CDD" id="cd03039">
    <property type="entry name" value="GST_N_Sigma_like"/>
    <property type="match status" value="1"/>
</dbReference>
<dbReference type="FunFam" id="3.40.30.10:FF:000035">
    <property type="entry name" value="hematopoietic prostaglandin D synthase"/>
    <property type="match status" value="1"/>
</dbReference>
<dbReference type="InterPro" id="IPR040079">
    <property type="entry name" value="Glutathione_S-Trfase"/>
</dbReference>
<evidence type="ECO:0000259" key="5">
    <source>
        <dbReference type="PROSITE" id="PS50404"/>
    </source>
</evidence>
<reference evidence="7" key="1">
    <citation type="submission" date="2025-08" db="UniProtKB">
        <authorList>
            <consortium name="RefSeq"/>
        </authorList>
    </citation>
    <scope>IDENTIFICATION</scope>
    <source>
        <tissue evidence="7">Whole body</tissue>
    </source>
</reference>
<dbReference type="InterPro" id="IPR036249">
    <property type="entry name" value="Thioredoxin-like_sf"/>
</dbReference>
<organism evidence="6 7">
    <name type="scientific">Ceratina calcarata</name>
    <dbReference type="NCBI Taxonomy" id="156304"/>
    <lineage>
        <taxon>Eukaryota</taxon>
        <taxon>Metazoa</taxon>
        <taxon>Ecdysozoa</taxon>
        <taxon>Arthropoda</taxon>
        <taxon>Hexapoda</taxon>
        <taxon>Insecta</taxon>
        <taxon>Pterygota</taxon>
        <taxon>Neoptera</taxon>
        <taxon>Endopterygota</taxon>
        <taxon>Hymenoptera</taxon>
        <taxon>Apocrita</taxon>
        <taxon>Aculeata</taxon>
        <taxon>Apoidea</taxon>
        <taxon>Anthophila</taxon>
        <taxon>Apidae</taxon>
        <taxon>Ceratina</taxon>
        <taxon>Zadontomerus</taxon>
    </lineage>
</organism>
<comment type="similarity">
    <text evidence="3">Belongs to the GST superfamily. Sigma family.</text>
</comment>
<feature type="non-terminal residue" evidence="7">
    <location>
        <position position="76"/>
    </location>
</feature>
<sequence>MVNYKLTYFNVTGLAEPIRLLLHQSGIKFEDIRFDFEEWPKIKPTTPLGQVPVLEIDGKPFVQSKAIARFIARKNN</sequence>
<dbReference type="GO" id="GO:0006749">
    <property type="term" value="P:glutathione metabolic process"/>
    <property type="evidence" value="ECO:0007669"/>
    <property type="project" value="TreeGrafter"/>
</dbReference>
<protein>
    <recommendedName>
        <fullName evidence="1">glutathione transferase</fullName>
        <ecNumber evidence="1">2.5.1.18</ecNumber>
    </recommendedName>
</protein>
<evidence type="ECO:0000256" key="1">
    <source>
        <dbReference type="ARBA" id="ARBA00012452"/>
    </source>
</evidence>
<name>A0AAJ7IS61_9HYME</name>
<dbReference type="RefSeq" id="XP_017875129.1">
    <property type="nucleotide sequence ID" value="XM_018019640.2"/>
</dbReference>
<dbReference type="KEGG" id="ccal:108622010"/>
<evidence type="ECO:0000256" key="4">
    <source>
        <dbReference type="ARBA" id="ARBA00047960"/>
    </source>
</evidence>
<dbReference type="Pfam" id="PF02798">
    <property type="entry name" value="GST_N"/>
    <property type="match status" value="1"/>
</dbReference>
<evidence type="ECO:0000256" key="2">
    <source>
        <dbReference type="ARBA" id="ARBA00022679"/>
    </source>
</evidence>
<feature type="domain" description="GST N-terminal" evidence="5">
    <location>
        <begin position="2"/>
        <end position="76"/>
    </location>
</feature>